<dbReference type="Proteomes" id="UP000464669">
    <property type="component" value="Segment"/>
</dbReference>
<gene>
    <name evidence="1" type="ORF">N1M2_93</name>
</gene>
<organism evidence="1 2">
    <name type="scientific">Klebsiella phage N1M2</name>
    <dbReference type="NCBI Taxonomy" id="2664939"/>
    <lineage>
        <taxon>Viruses</taxon>
        <taxon>Duplodnaviria</taxon>
        <taxon>Heunggongvirae</taxon>
        <taxon>Uroviricota</taxon>
        <taxon>Caudoviricetes</taxon>
        <taxon>Chimalliviridae</taxon>
        <taxon>Nimduovirus</taxon>
        <taxon>Nimduovirus N1M2</taxon>
    </lineage>
</organism>
<sequence>MELERYTFLRNELRKMYTILTEQTFIVSIPLSSFMTLKQLDRAKNNPPLTGFETYETAVERPFTVQRILQAVEIMGDDLQIGFRNARQDIPFLYNTIQTWIQYWIEIKRDIGYLRTPDLSELELIERLAKHLFSAYAHYHYEKINKTLGVGHSGEMTLLDALRGRMMFGTDMDEGLSFISHVDEYRSLTGQTGGAGMSFGSASGLLQGLGGL</sequence>
<protein>
    <submittedName>
        <fullName evidence="1">Uncharacterized protein</fullName>
    </submittedName>
</protein>
<name>A0A6B7ZEQ7_9CAUD</name>
<accession>A0A6B7ZEQ7</accession>
<evidence type="ECO:0000313" key="2">
    <source>
        <dbReference type="Proteomes" id="UP000464669"/>
    </source>
</evidence>
<keyword evidence="2" id="KW-1185">Reference proteome</keyword>
<evidence type="ECO:0000313" key="1">
    <source>
        <dbReference type="EMBL" id="QGH71956.1"/>
    </source>
</evidence>
<proteinExistence type="predicted"/>
<dbReference type="EMBL" id="MN642089">
    <property type="protein sequence ID" value="QGH71956.1"/>
    <property type="molecule type" value="Genomic_DNA"/>
</dbReference>
<reference evidence="1 2" key="1">
    <citation type="submission" date="2019-11" db="EMBL/GenBank/DDBJ databases">
        <authorList>
            <person name="Lewis R."/>
            <person name="Clooney A.G."/>
            <person name="Stockdale S.R."/>
            <person name="Buttimer C."/>
            <person name="Draper L.A."/>
            <person name="Ross R.P."/>
            <person name="Hill C."/>
        </authorList>
    </citation>
    <scope>NUCLEOTIDE SEQUENCE [LARGE SCALE GENOMIC DNA]</scope>
</reference>